<dbReference type="EMBL" id="AP018929">
    <property type="protein sequence ID" value="BBG24666.1"/>
    <property type="molecule type" value="Genomic_DNA"/>
</dbReference>
<dbReference type="EMBL" id="AP018930">
    <property type="protein sequence ID" value="BBG27454.1"/>
    <property type="molecule type" value="Genomic_DNA"/>
</dbReference>
<gene>
    <name evidence="2" type="ORF">IC006_1999</name>
    <name evidence="3" type="ORF">IC007_2007</name>
</gene>
<keyword evidence="4" id="KW-1185">Reference proteome</keyword>
<dbReference type="GeneID" id="41718341"/>
<accession>A0A510DWR2</accession>
<dbReference type="Proteomes" id="UP000325030">
    <property type="component" value="Chromosome"/>
</dbReference>
<organism evidence="2 4">
    <name type="scientific">Sulfuracidifex tepidarius</name>
    <dbReference type="NCBI Taxonomy" id="1294262"/>
    <lineage>
        <taxon>Archaea</taxon>
        <taxon>Thermoproteota</taxon>
        <taxon>Thermoprotei</taxon>
        <taxon>Sulfolobales</taxon>
        <taxon>Sulfolobaceae</taxon>
        <taxon>Sulfuracidifex</taxon>
    </lineage>
</organism>
<dbReference type="OrthoDB" id="26806at2157"/>
<dbReference type="RefSeq" id="WP_149528648.1">
    <property type="nucleotide sequence ID" value="NZ_AP018929.1"/>
</dbReference>
<reference evidence="2 4" key="2">
    <citation type="journal article" date="2020" name="Int. J. Syst. Evol. Microbiol.">
        <title>Sulfuracidifex tepidarius gen. nov., sp. nov. and transfer of Sulfolobus metallicus Huber and Stetter 1992 to the genus Sulfuracidifex as Sulfuracidifex metallicus comb. nov.</title>
        <authorList>
            <person name="Itoh T."/>
            <person name="Miura T."/>
            <person name="Sakai H.D."/>
            <person name="Kato S."/>
            <person name="Ohkuma M."/>
            <person name="Takashina T."/>
        </authorList>
    </citation>
    <scope>NUCLEOTIDE SEQUENCE [LARGE SCALE GENOMIC DNA]</scope>
    <source>
        <strain evidence="2 4">IC-006</strain>
        <strain evidence="3">IC-007</strain>
    </source>
</reference>
<proteinExistence type="predicted"/>
<dbReference type="STRING" id="1294262.GCA_001316085_01671"/>
<evidence type="ECO:0000313" key="5">
    <source>
        <dbReference type="Proteomes" id="UP000325030"/>
    </source>
</evidence>
<sequence>MEASRQEVLRRLKEAADLFISNPRSSLLIPEIRTNLGYAIPEARNVEDVAAIPGRITCAFGKSFYCMPPQFGASDHIARVILTAMKHDQAVRSAIDLRYEESIVKSLPSEELCVFNRNVETEESRSVERHTMNLMVDFCYKLWDGKSHKFIIDEGDVGKEKTLFVLGKDPVDVVKISLSLLDLI</sequence>
<name>A0A510DWR2_9CREN</name>
<dbReference type="AlphaFoldDB" id="A0A510DWR2"/>
<dbReference type="Proteomes" id="UP000322983">
    <property type="component" value="Chromosome"/>
</dbReference>
<dbReference type="InterPro" id="IPR019293">
    <property type="entry name" value="ThiN"/>
</dbReference>
<dbReference type="PANTHER" id="PTHR40730:SF5">
    <property type="entry name" value="HTH CRO_C1-TYPE DOMAIN-CONTAINING PROTEIN"/>
    <property type="match status" value="1"/>
</dbReference>
<dbReference type="PANTHER" id="PTHR40730">
    <property type="entry name" value="TRANSCRIPTIONAL REGULATOR PROTEIN-LIKE PROTEIN"/>
    <property type="match status" value="1"/>
</dbReference>
<evidence type="ECO:0000313" key="2">
    <source>
        <dbReference type="EMBL" id="BBG24666.1"/>
    </source>
</evidence>
<dbReference type="InterPro" id="IPR036409">
    <property type="entry name" value="Aldolase_II/adducin_N_sf"/>
</dbReference>
<evidence type="ECO:0000259" key="1">
    <source>
        <dbReference type="Pfam" id="PF10120"/>
    </source>
</evidence>
<evidence type="ECO:0000313" key="3">
    <source>
        <dbReference type="EMBL" id="BBG27454.1"/>
    </source>
</evidence>
<dbReference type="KEGG" id="step:IC006_1999"/>
<feature type="domain" description="Thiamine-phosphate synthase ThiN" evidence="1">
    <location>
        <begin position="12"/>
        <end position="176"/>
    </location>
</feature>
<dbReference type="SUPFAM" id="SSF53639">
    <property type="entry name" value="AraD/HMP-PK domain-like"/>
    <property type="match status" value="1"/>
</dbReference>
<accession>A0A510E4M6</accession>
<dbReference type="Gene3D" id="3.40.225.10">
    <property type="entry name" value="Class II aldolase/adducin N-terminal domain"/>
    <property type="match status" value="1"/>
</dbReference>
<protein>
    <submittedName>
        <fullName evidence="2">Bifunctional thiamine biosynthesis protein ThiDN</fullName>
    </submittedName>
</protein>
<reference evidence="5" key="1">
    <citation type="submission" date="2018-09" db="EMBL/GenBank/DDBJ databases">
        <title>Complete Genome Sequencing of Sulfolobus sp. JCM 16834.</title>
        <authorList>
            <person name="Kato S."/>
            <person name="Itoh T."/>
            <person name="Ohkuma M."/>
        </authorList>
    </citation>
    <scope>NUCLEOTIDE SEQUENCE [LARGE SCALE GENOMIC DNA]</scope>
    <source>
        <strain evidence="5">IC-007</strain>
    </source>
</reference>
<evidence type="ECO:0000313" key="4">
    <source>
        <dbReference type="Proteomes" id="UP000322983"/>
    </source>
</evidence>
<dbReference type="Pfam" id="PF10120">
    <property type="entry name" value="ThiN"/>
    <property type="match status" value="1"/>
</dbReference>